<name>Q21Z74_ALBFT</name>
<dbReference type="EMBL" id="CP000267">
    <property type="protein sequence ID" value="ABD68929.1"/>
    <property type="molecule type" value="Genomic_DNA"/>
</dbReference>
<keyword evidence="2" id="KW-1185">Reference proteome</keyword>
<dbReference type="HOGENOM" id="CLU_2438794_0_0_4"/>
<accession>Q21Z74</accession>
<organism evidence="1 2">
    <name type="scientific">Albidiferax ferrireducens (strain ATCC BAA-621 / DSM 15236 / T118)</name>
    <name type="common">Rhodoferax ferrireducens</name>
    <dbReference type="NCBI Taxonomy" id="338969"/>
    <lineage>
        <taxon>Bacteria</taxon>
        <taxon>Pseudomonadati</taxon>
        <taxon>Pseudomonadota</taxon>
        <taxon>Betaproteobacteria</taxon>
        <taxon>Burkholderiales</taxon>
        <taxon>Comamonadaceae</taxon>
        <taxon>Rhodoferax</taxon>
    </lineage>
</organism>
<gene>
    <name evidence="1" type="ordered locus">Rfer_1194</name>
</gene>
<dbReference type="AlphaFoldDB" id="Q21Z74"/>
<evidence type="ECO:0000313" key="1">
    <source>
        <dbReference type="EMBL" id="ABD68929.1"/>
    </source>
</evidence>
<dbReference type="Proteomes" id="UP000008332">
    <property type="component" value="Chromosome"/>
</dbReference>
<protein>
    <submittedName>
        <fullName evidence="1">Uncharacterized protein</fullName>
    </submittedName>
</protein>
<dbReference type="KEGG" id="rfr:Rfer_1194"/>
<sequence length="90" mass="9819">MLSGQQTIAGRTDPRSILEAHPQDLQLFCIRIPAFSCLCSGLDGRLDGLGPFSPNSFDQSEFVSSIYLRPSESGDEFGMGKVLIQKRLNG</sequence>
<evidence type="ECO:0000313" key="2">
    <source>
        <dbReference type="Proteomes" id="UP000008332"/>
    </source>
</evidence>
<proteinExistence type="predicted"/>
<reference evidence="2" key="1">
    <citation type="submission" date="2006-02" db="EMBL/GenBank/DDBJ databases">
        <title>Complete sequence of chromosome of Rhodoferax ferrireducens DSM 15236.</title>
        <authorList>
            <person name="Copeland A."/>
            <person name="Lucas S."/>
            <person name="Lapidus A."/>
            <person name="Barry K."/>
            <person name="Detter J.C."/>
            <person name="Glavina del Rio T."/>
            <person name="Hammon N."/>
            <person name="Israni S."/>
            <person name="Pitluck S."/>
            <person name="Brettin T."/>
            <person name="Bruce D."/>
            <person name="Han C."/>
            <person name="Tapia R."/>
            <person name="Gilna P."/>
            <person name="Kiss H."/>
            <person name="Schmutz J."/>
            <person name="Larimer F."/>
            <person name="Land M."/>
            <person name="Kyrpides N."/>
            <person name="Ivanova N."/>
            <person name="Richardson P."/>
        </authorList>
    </citation>
    <scope>NUCLEOTIDE SEQUENCE [LARGE SCALE GENOMIC DNA]</scope>
    <source>
        <strain evidence="2">ATCC BAA-621 / DSM 15236 / T118</strain>
    </source>
</reference>